<feature type="domain" description="Ras-GEF" evidence="2">
    <location>
        <begin position="71"/>
        <end position="221"/>
    </location>
</feature>
<organism evidence="3 4">
    <name type="scientific">Legionella cardiaca</name>
    <dbReference type="NCBI Taxonomy" id="1071983"/>
    <lineage>
        <taxon>Bacteria</taxon>
        <taxon>Pseudomonadati</taxon>
        <taxon>Pseudomonadota</taxon>
        <taxon>Gammaproteobacteria</taxon>
        <taxon>Legionellales</taxon>
        <taxon>Legionellaceae</taxon>
        <taxon>Legionella</taxon>
    </lineage>
</organism>
<reference evidence="3 4" key="1">
    <citation type="submission" date="2023-02" db="EMBL/GenBank/DDBJ databases">
        <title>Genome Sequence of L. cardiaca H63T.</title>
        <authorList>
            <person name="Lopez A.E."/>
            <person name="Cianciotto N.P."/>
        </authorList>
    </citation>
    <scope>NUCLEOTIDE SEQUENCE [LARGE SCALE GENOMIC DNA]</scope>
    <source>
        <strain evidence="3 4">H63</strain>
    </source>
</reference>
<evidence type="ECO:0000256" key="1">
    <source>
        <dbReference type="SAM" id="MobiDB-lite"/>
    </source>
</evidence>
<dbReference type="SUPFAM" id="SSF48366">
    <property type="entry name" value="Ras GEF"/>
    <property type="match status" value="1"/>
</dbReference>
<evidence type="ECO:0000259" key="2">
    <source>
        <dbReference type="Pfam" id="PF00617"/>
    </source>
</evidence>
<feature type="region of interest" description="Disordered" evidence="1">
    <location>
        <begin position="301"/>
        <end position="320"/>
    </location>
</feature>
<dbReference type="Pfam" id="PF00617">
    <property type="entry name" value="RasGEF"/>
    <property type="match status" value="1"/>
</dbReference>
<proteinExistence type="predicted"/>
<feature type="compositionally biased region" description="Polar residues" evidence="1">
    <location>
        <begin position="307"/>
        <end position="320"/>
    </location>
</feature>
<dbReference type="EMBL" id="CP119078">
    <property type="protein sequence ID" value="WED44481.1"/>
    <property type="molecule type" value="Genomic_DNA"/>
</dbReference>
<dbReference type="InterPro" id="IPR036964">
    <property type="entry name" value="RASGEF_cat_dom_sf"/>
</dbReference>
<gene>
    <name evidence="3" type="ORF">PXX05_06765</name>
</gene>
<evidence type="ECO:0000313" key="4">
    <source>
        <dbReference type="Proteomes" id="UP001222087"/>
    </source>
</evidence>
<dbReference type="Proteomes" id="UP001222087">
    <property type="component" value="Chromosome"/>
</dbReference>
<dbReference type="InterPro" id="IPR001895">
    <property type="entry name" value="RASGEF_cat_dom"/>
</dbReference>
<sequence length="359" mass="41308">MSKNKLLADWIKKNNYLLNPLASREWDDLVAEKEAQIEIKKSKGPLLYCYIEQKFASDHARIVDVKLREAFAKLSIADFSNPSGFAERKKASTRVENFFNVRNALAFFIKDDIKQHAKRDSQLNAFRRWITVADLLKEKHCYEGYFLVVSVLLQVDIDFKYNKDLPKYCRKKFDKQCITISPTSNFANLRREISNNNSDKKFTPICIRSKDITALNTVINDSDDSAVKHSKYSSYQLKQKILVDILCEREKPLTKLPQNLSQKYEGIEEQYKKDMAKQSEVEVPDVVNVAAKVTGVANVKDSKTDNENVGSVSNTSKTPTDSNLYRDLLPSFWHRKCSKREYWKKAFAAPHDSPAVSKP</sequence>
<accession>A0ABY8AYD9</accession>
<dbReference type="RefSeq" id="WP_275090300.1">
    <property type="nucleotide sequence ID" value="NZ_CP119078.1"/>
</dbReference>
<name>A0ABY8AYD9_9GAMM</name>
<dbReference type="InterPro" id="IPR023578">
    <property type="entry name" value="Ras_GEF_dom_sf"/>
</dbReference>
<dbReference type="Gene3D" id="1.10.840.10">
    <property type="entry name" value="Ras guanine-nucleotide exchange factors catalytic domain"/>
    <property type="match status" value="1"/>
</dbReference>
<protein>
    <submittedName>
        <fullName evidence="3">RasGEF domain-containing protein</fullName>
    </submittedName>
</protein>
<keyword evidence="4" id="KW-1185">Reference proteome</keyword>
<evidence type="ECO:0000313" key="3">
    <source>
        <dbReference type="EMBL" id="WED44481.1"/>
    </source>
</evidence>